<dbReference type="Proteomes" id="UP000319094">
    <property type="component" value="Unassembled WGS sequence"/>
</dbReference>
<keyword evidence="3" id="KW-1185">Reference proteome</keyword>
<dbReference type="AlphaFoldDB" id="A0A542Y6E1"/>
<evidence type="ECO:0000313" key="2">
    <source>
        <dbReference type="EMBL" id="TQL43636.1"/>
    </source>
</evidence>
<sequence length="156" mass="17050">MSVPLSSPAHIDVSRTPRSRHLRAVGAGTPTDSGDPTRASLPPPLPALEPRVIGAIAVFAFEAVEGARQVAQLGRWITDTVAAQLSELRRLNVERRSLYRDSRRIVPAIQRVRTTRPNDDVTEAAVVLSTPSRSRAVALRFEAIRGRWQATSITVL</sequence>
<name>A0A542Y6E1_9MICO</name>
<evidence type="ECO:0000256" key="1">
    <source>
        <dbReference type="SAM" id="MobiDB-lite"/>
    </source>
</evidence>
<dbReference type="InterPro" id="IPR045596">
    <property type="entry name" value="DUF6459"/>
</dbReference>
<comment type="caution">
    <text evidence="2">The sequence shown here is derived from an EMBL/GenBank/DDBJ whole genome shotgun (WGS) entry which is preliminary data.</text>
</comment>
<feature type="region of interest" description="Disordered" evidence="1">
    <location>
        <begin position="1"/>
        <end position="45"/>
    </location>
</feature>
<dbReference type="RefSeq" id="WP_246055812.1">
    <property type="nucleotide sequence ID" value="NZ_BAAAUY010000001.1"/>
</dbReference>
<organism evidence="2 3">
    <name type="scientific">Leucobacter komagatae</name>
    <dbReference type="NCBI Taxonomy" id="55969"/>
    <lineage>
        <taxon>Bacteria</taxon>
        <taxon>Bacillati</taxon>
        <taxon>Actinomycetota</taxon>
        <taxon>Actinomycetes</taxon>
        <taxon>Micrococcales</taxon>
        <taxon>Microbacteriaceae</taxon>
        <taxon>Leucobacter</taxon>
    </lineage>
</organism>
<evidence type="ECO:0000313" key="3">
    <source>
        <dbReference type="Proteomes" id="UP000319094"/>
    </source>
</evidence>
<reference evidence="2 3" key="1">
    <citation type="submission" date="2019-06" db="EMBL/GenBank/DDBJ databases">
        <title>Sequencing the genomes of 1000 actinobacteria strains.</title>
        <authorList>
            <person name="Klenk H.-P."/>
        </authorList>
    </citation>
    <scope>NUCLEOTIDE SEQUENCE [LARGE SCALE GENOMIC DNA]</scope>
    <source>
        <strain evidence="2 3">DSM 8803</strain>
    </source>
</reference>
<gene>
    <name evidence="2" type="ORF">FB468_1665</name>
</gene>
<evidence type="ECO:0008006" key="4">
    <source>
        <dbReference type="Google" id="ProtNLM"/>
    </source>
</evidence>
<dbReference type="EMBL" id="VFON01000001">
    <property type="protein sequence ID" value="TQL43636.1"/>
    <property type="molecule type" value="Genomic_DNA"/>
</dbReference>
<protein>
    <recommendedName>
        <fullName evidence="4">3-hydroxyacyl-CoA dehydrogenase</fullName>
    </recommendedName>
</protein>
<dbReference type="Pfam" id="PF20060">
    <property type="entry name" value="DUF6459"/>
    <property type="match status" value="1"/>
</dbReference>
<accession>A0A542Y6E1</accession>
<proteinExistence type="predicted"/>